<evidence type="ECO:0000313" key="5">
    <source>
        <dbReference type="EMBL" id="AGZ42580.1"/>
    </source>
</evidence>
<dbReference type="OrthoDB" id="9796770at2"/>
<dbReference type="Pfam" id="PF00561">
    <property type="entry name" value="Abhydrolase_1"/>
    <property type="match status" value="1"/>
</dbReference>
<gene>
    <name evidence="5" type="ORF">AFR_21550</name>
</gene>
<dbReference type="GO" id="GO:0016787">
    <property type="term" value="F:hydrolase activity"/>
    <property type="evidence" value="ECO:0007669"/>
    <property type="project" value="UniProtKB-KW"/>
</dbReference>
<accession>U5W3N3</accession>
<dbReference type="HOGENOM" id="CLU_040638_0_0_11"/>
<name>U5W3N3_9ACTN</name>
<dbReference type="InterPro" id="IPR051601">
    <property type="entry name" value="Serine_prot/Carboxylest_S33"/>
</dbReference>
<dbReference type="eggNOG" id="COG0596">
    <property type="taxonomic scope" value="Bacteria"/>
</dbReference>
<dbReference type="PANTHER" id="PTHR43248">
    <property type="entry name" value="2-SUCCINYL-6-HYDROXY-2,4-CYCLOHEXADIENE-1-CARBOXYLATE SYNTHASE"/>
    <property type="match status" value="1"/>
</dbReference>
<dbReference type="InterPro" id="IPR000073">
    <property type="entry name" value="AB_hydrolase_1"/>
</dbReference>
<proteinExistence type="inferred from homology"/>
<dbReference type="EMBL" id="CP006272">
    <property type="protein sequence ID" value="AGZ42580.1"/>
    <property type="molecule type" value="Genomic_DNA"/>
</dbReference>
<evidence type="ECO:0000256" key="2">
    <source>
        <dbReference type="ARBA" id="ARBA00022801"/>
    </source>
</evidence>
<keyword evidence="3" id="KW-0732">Signal</keyword>
<dbReference type="Proteomes" id="UP000017746">
    <property type="component" value="Chromosome"/>
</dbReference>
<dbReference type="PANTHER" id="PTHR43248:SF25">
    <property type="entry name" value="AB HYDROLASE-1 DOMAIN-CONTAINING PROTEIN-RELATED"/>
    <property type="match status" value="1"/>
</dbReference>
<comment type="similarity">
    <text evidence="1">Belongs to the peptidase S33 family.</text>
</comment>
<dbReference type="SUPFAM" id="SSF53474">
    <property type="entry name" value="alpha/beta-Hydrolases"/>
    <property type="match status" value="1"/>
</dbReference>
<dbReference type="RefSeq" id="WP_023362952.1">
    <property type="nucleotide sequence ID" value="NC_022657.1"/>
</dbReference>
<evidence type="ECO:0000259" key="4">
    <source>
        <dbReference type="Pfam" id="PF00561"/>
    </source>
</evidence>
<dbReference type="PATRIC" id="fig|1246995.3.peg.4370"/>
<feature type="chain" id="PRO_5039221277" description="AB hydrolase-1 domain-containing protein" evidence="3">
    <location>
        <begin position="23"/>
        <end position="499"/>
    </location>
</feature>
<organism evidence="5 6">
    <name type="scientific">Actinoplanes friuliensis DSM 7358</name>
    <dbReference type="NCBI Taxonomy" id="1246995"/>
    <lineage>
        <taxon>Bacteria</taxon>
        <taxon>Bacillati</taxon>
        <taxon>Actinomycetota</taxon>
        <taxon>Actinomycetes</taxon>
        <taxon>Micromonosporales</taxon>
        <taxon>Micromonosporaceae</taxon>
        <taxon>Actinoplanes</taxon>
    </lineage>
</organism>
<dbReference type="AlphaFoldDB" id="U5W3N3"/>
<feature type="signal peptide" evidence="3">
    <location>
        <begin position="1"/>
        <end position="22"/>
    </location>
</feature>
<keyword evidence="2" id="KW-0378">Hydrolase</keyword>
<reference evidence="5 6" key="1">
    <citation type="journal article" date="2014" name="J. Biotechnol.">
        <title>Complete genome sequence of the actinobacterium Actinoplanes friuliensis HAG 010964, producer of the lipopeptide antibiotic friulimycin.</title>
        <authorList>
            <person name="Ruckert C."/>
            <person name="Szczepanowski R."/>
            <person name="Albersmeier A."/>
            <person name="Goesmann A."/>
            <person name="Fischer N."/>
            <person name="Steinkamper A."/>
            <person name="Puhler A."/>
            <person name="Biener R."/>
            <person name="Schwartz D."/>
            <person name="Kalinowski J."/>
        </authorList>
    </citation>
    <scope>NUCLEOTIDE SEQUENCE [LARGE SCALE GENOMIC DNA]</scope>
    <source>
        <strain evidence="5 6">DSM 7358</strain>
    </source>
</reference>
<dbReference type="STRING" id="1246995.AFR_21550"/>
<protein>
    <recommendedName>
        <fullName evidence="4">AB hydrolase-1 domain-containing protein</fullName>
    </recommendedName>
</protein>
<evidence type="ECO:0000313" key="6">
    <source>
        <dbReference type="Proteomes" id="UP000017746"/>
    </source>
</evidence>
<dbReference type="KEGG" id="afs:AFR_21550"/>
<dbReference type="InterPro" id="IPR029058">
    <property type="entry name" value="AB_hydrolase_fold"/>
</dbReference>
<evidence type="ECO:0000256" key="3">
    <source>
        <dbReference type="SAM" id="SignalP"/>
    </source>
</evidence>
<sequence length="499" mass="52783">MKKQRFAAALAAVAVGVTGCAAAPMATAGARSTLTASAETVRALAECPELPGLPTARCGQITVPRDRSNPGKGTIDVGFALVPHTDTSQPGLGTIVPNPGGPGSSTIDLAGQLFAESLQPLLDRRDLLLIDTRGVGRSTPLSCAALDGPARVFAPLPQQRRLIGECGDQLGDTVSDYTSIAVADDVDDIRATLGLSRLDLLGISYGTYLMATYAQRYPDNVRTISLAGAYAINVDTTGEVNAVAFRRAVRLVCERTGRCDGDRVISDLAALMKRLRKHPEKLTVVHEGVKHRVTLDEWQMTSVAGKVYSNQPDTATELALAKAAAAARHGDLAPARALVRKSLLKSAEDYSYGPGLLSDAQSWAVTCHDYLRDFDYADPVAKRTRQYTSTQAKLDNADFRPFSAQVWVSRADYDTGACLRWPADATAQPPFPAGAAMPDVPVLVLSGDLDANTPIESGDAAAAQFPHATHKVITGAGHTPASTPEGVGEIIDFIRDAKV</sequence>
<dbReference type="PROSITE" id="PS51257">
    <property type="entry name" value="PROKAR_LIPOPROTEIN"/>
    <property type="match status" value="1"/>
</dbReference>
<evidence type="ECO:0000256" key="1">
    <source>
        <dbReference type="ARBA" id="ARBA00010088"/>
    </source>
</evidence>
<feature type="domain" description="AB hydrolase-1" evidence="4">
    <location>
        <begin position="95"/>
        <end position="479"/>
    </location>
</feature>
<keyword evidence="6" id="KW-1185">Reference proteome</keyword>
<dbReference type="Gene3D" id="3.40.50.1820">
    <property type="entry name" value="alpha/beta hydrolase"/>
    <property type="match status" value="1"/>
</dbReference>